<name>A0ABD1XZ67_9MARC</name>
<evidence type="ECO:0000313" key="2">
    <source>
        <dbReference type="EMBL" id="KAL2614099.1"/>
    </source>
</evidence>
<dbReference type="Proteomes" id="UP001605036">
    <property type="component" value="Unassembled WGS sequence"/>
</dbReference>
<dbReference type="AlphaFoldDB" id="A0ABD1XZ67"/>
<keyword evidence="1" id="KW-0175">Coiled coil</keyword>
<comment type="caution">
    <text evidence="2">The sequence shown here is derived from an EMBL/GenBank/DDBJ whole genome shotgun (WGS) entry which is preliminary data.</text>
</comment>
<keyword evidence="3" id="KW-1185">Reference proteome</keyword>
<dbReference type="EMBL" id="JBHFFA010000007">
    <property type="protein sequence ID" value="KAL2614099.1"/>
    <property type="molecule type" value="Genomic_DNA"/>
</dbReference>
<evidence type="ECO:0000256" key="1">
    <source>
        <dbReference type="SAM" id="Coils"/>
    </source>
</evidence>
<proteinExistence type="predicted"/>
<evidence type="ECO:0000313" key="3">
    <source>
        <dbReference type="Proteomes" id="UP001605036"/>
    </source>
</evidence>
<sequence>MAVEAKEMIAEAEQRTEAIRLEKEALQQQYAKDKAEWERKNTQLIEEVGQLHEEKKRNAAKEGFVIIGVPSMRDFKNEALESLKSELAVKSRTMVYGQKLSRLELFRGPRHKVLGTQFRSPKELSREEVRDLVDNRTYDSGVFVVSRVI</sequence>
<organism evidence="2 3">
    <name type="scientific">Riccia fluitans</name>
    <dbReference type="NCBI Taxonomy" id="41844"/>
    <lineage>
        <taxon>Eukaryota</taxon>
        <taxon>Viridiplantae</taxon>
        <taxon>Streptophyta</taxon>
        <taxon>Embryophyta</taxon>
        <taxon>Marchantiophyta</taxon>
        <taxon>Marchantiopsida</taxon>
        <taxon>Marchantiidae</taxon>
        <taxon>Marchantiales</taxon>
        <taxon>Ricciaceae</taxon>
        <taxon>Riccia</taxon>
    </lineage>
</organism>
<accession>A0ABD1XZ67</accession>
<protein>
    <submittedName>
        <fullName evidence="2">Uncharacterized protein</fullName>
    </submittedName>
</protein>
<reference evidence="2 3" key="1">
    <citation type="submission" date="2024-09" db="EMBL/GenBank/DDBJ databases">
        <title>Chromosome-scale assembly of Riccia fluitans.</title>
        <authorList>
            <person name="Paukszto L."/>
            <person name="Sawicki J."/>
            <person name="Karawczyk K."/>
            <person name="Piernik-Szablinska J."/>
            <person name="Szczecinska M."/>
            <person name="Mazdziarz M."/>
        </authorList>
    </citation>
    <scope>NUCLEOTIDE SEQUENCE [LARGE SCALE GENOMIC DNA]</scope>
    <source>
        <strain evidence="2">Rf_01</strain>
        <tissue evidence="2">Aerial parts of the thallus</tissue>
    </source>
</reference>
<feature type="coiled-coil region" evidence="1">
    <location>
        <begin position="2"/>
        <end position="54"/>
    </location>
</feature>
<gene>
    <name evidence="2" type="ORF">R1flu_025791</name>
</gene>